<protein>
    <submittedName>
        <fullName evidence="2">Unnamed protein product</fullName>
    </submittedName>
</protein>
<evidence type="ECO:0000256" key="1">
    <source>
        <dbReference type="SAM" id="MobiDB-lite"/>
    </source>
</evidence>
<accession>A0A9W7D389</accession>
<keyword evidence="3" id="KW-1185">Reference proteome</keyword>
<evidence type="ECO:0000313" key="2">
    <source>
        <dbReference type="EMBL" id="GMF55073.1"/>
    </source>
</evidence>
<organism evidence="2 3">
    <name type="scientific">Phytophthora fragariaefolia</name>
    <dbReference type="NCBI Taxonomy" id="1490495"/>
    <lineage>
        <taxon>Eukaryota</taxon>
        <taxon>Sar</taxon>
        <taxon>Stramenopiles</taxon>
        <taxon>Oomycota</taxon>
        <taxon>Peronosporomycetes</taxon>
        <taxon>Peronosporales</taxon>
        <taxon>Peronosporaceae</taxon>
        <taxon>Phytophthora</taxon>
    </lineage>
</organism>
<comment type="caution">
    <text evidence="2">The sequence shown here is derived from an EMBL/GenBank/DDBJ whole genome shotgun (WGS) entry which is preliminary data.</text>
</comment>
<sequence>MFPRPRSSRGFIQAFKAEGFVHGEICDQIAGDSRATVDDVGTIPRFNAHSLLEVDETVGAELLARPPTSEMTATNENSAPPSPAGFSPGSAAQRVDRAKRFRNERRKANETNSTATGDEAKACIESFMEAAEAYFLMKMKLMSHERDINFTVTTGIVVQVKSKF</sequence>
<dbReference type="AlphaFoldDB" id="A0A9W7D389"/>
<name>A0A9W7D389_9STRA</name>
<feature type="region of interest" description="Disordered" evidence="1">
    <location>
        <begin position="63"/>
        <end position="116"/>
    </location>
</feature>
<gene>
    <name evidence="2" type="ORF">Pfra01_002310000</name>
</gene>
<dbReference type="Proteomes" id="UP001165121">
    <property type="component" value="Unassembled WGS sequence"/>
</dbReference>
<evidence type="ECO:0000313" key="3">
    <source>
        <dbReference type="Proteomes" id="UP001165121"/>
    </source>
</evidence>
<proteinExistence type="predicted"/>
<reference evidence="2" key="1">
    <citation type="submission" date="2023-04" db="EMBL/GenBank/DDBJ databases">
        <title>Phytophthora fragariaefolia NBRC 109709.</title>
        <authorList>
            <person name="Ichikawa N."/>
            <person name="Sato H."/>
            <person name="Tonouchi N."/>
        </authorList>
    </citation>
    <scope>NUCLEOTIDE SEQUENCE</scope>
    <source>
        <strain evidence="2">NBRC 109709</strain>
    </source>
</reference>
<dbReference type="EMBL" id="BSXT01003651">
    <property type="protein sequence ID" value="GMF55073.1"/>
    <property type="molecule type" value="Genomic_DNA"/>
</dbReference>